<name>A0A9N9B9F6_9GLOM</name>
<gene>
    <name evidence="1" type="ORF">PBRASI_LOCUS5433</name>
</gene>
<accession>A0A9N9B9F6</accession>
<keyword evidence="2" id="KW-1185">Reference proteome</keyword>
<protein>
    <submittedName>
        <fullName evidence="1">6186_t:CDS:1</fullName>
    </submittedName>
</protein>
<dbReference type="OrthoDB" id="2364290at2759"/>
<reference evidence="1" key="1">
    <citation type="submission" date="2021-06" db="EMBL/GenBank/DDBJ databases">
        <authorList>
            <person name="Kallberg Y."/>
            <person name="Tangrot J."/>
            <person name="Rosling A."/>
        </authorList>
    </citation>
    <scope>NUCLEOTIDE SEQUENCE</scope>
    <source>
        <strain evidence="1">BR232B</strain>
    </source>
</reference>
<evidence type="ECO:0000313" key="2">
    <source>
        <dbReference type="Proteomes" id="UP000789739"/>
    </source>
</evidence>
<comment type="caution">
    <text evidence="1">The sequence shown here is derived from an EMBL/GenBank/DDBJ whole genome shotgun (WGS) entry which is preliminary data.</text>
</comment>
<dbReference type="EMBL" id="CAJVPI010000633">
    <property type="protein sequence ID" value="CAG8557874.1"/>
    <property type="molecule type" value="Genomic_DNA"/>
</dbReference>
<sequence length="305" mass="34989">MTMFVEGHWKVTLDKEQRFYPHPHQYKSENGLVIPHQQRKLQQILSGRENPEWIKQLKSEWRRLAAQPINNAYITDSNPETLDDLVKDPNALYDELIESTTKALNLLQEQKTAGNLHWIRGVTENVIMTLLALEQQQQGYMELPKKQMLHFDQWQNRGGSDGKNQPWPNLIVEFAYAESEANVKDKVEKYWLMDGRAHDAIVIKIEPITSVTTPPATPTCMTAWNYCTNNVTVVGVLNPTMYEFGSVDRPGNPINPQLGQNVINIQLECLYHGVPNVVIPSLPLPNPIPINLFYVRFAIEHCIVR</sequence>
<dbReference type="AlphaFoldDB" id="A0A9N9B9F6"/>
<evidence type="ECO:0000313" key="1">
    <source>
        <dbReference type="EMBL" id="CAG8557874.1"/>
    </source>
</evidence>
<dbReference type="Proteomes" id="UP000789739">
    <property type="component" value="Unassembled WGS sequence"/>
</dbReference>
<organism evidence="1 2">
    <name type="scientific">Paraglomus brasilianum</name>
    <dbReference type="NCBI Taxonomy" id="144538"/>
    <lineage>
        <taxon>Eukaryota</taxon>
        <taxon>Fungi</taxon>
        <taxon>Fungi incertae sedis</taxon>
        <taxon>Mucoromycota</taxon>
        <taxon>Glomeromycotina</taxon>
        <taxon>Glomeromycetes</taxon>
        <taxon>Paraglomerales</taxon>
        <taxon>Paraglomeraceae</taxon>
        <taxon>Paraglomus</taxon>
    </lineage>
</organism>
<proteinExistence type="predicted"/>